<dbReference type="InterPro" id="IPR053142">
    <property type="entry name" value="PchR_regulatory_protein"/>
</dbReference>
<dbReference type="Pfam" id="PF12833">
    <property type="entry name" value="HTH_18"/>
    <property type="match status" value="1"/>
</dbReference>
<keyword evidence="1" id="KW-0805">Transcription regulation</keyword>
<keyword evidence="2" id="KW-0238">DNA-binding</keyword>
<evidence type="ECO:0000256" key="3">
    <source>
        <dbReference type="ARBA" id="ARBA00023163"/>
    </source>
</evidence>
<dbReference type="SUPFAM" id="SSF46689">
    <property type="entry name" value="Homeodomain-like"/>
    <property type="match status" value="2"/>
</dbReference>
<dbReference type="InterPro" id="IPR018062">
    <property type="entry name" value="HTH_AraC-typ_CS"/>
</dbReference>
<dbReference type="KEGG" id="nah:F5544_31125"/>
<dbReference type="InterPro" id="IPR018060">
    <property type="entry name" value="HTH_AraC"/>
</dbReference>
<name>A0A6G9YLX2_9NOCA</name>
<protein>
    <submittedName>
        <fullName evidence="5">Helix-turn-helix domain-containing protein</fullName>
    </submittedName>
</protein>
<evidence type="ECO:0000259" key="4">
    <source>
        <dbReference type="PROSITE" id="PS01124"/>
    </source>
</evidence>
<evidence type="ECO:0000256" key="1">
    <source>
        <dbReference type="ARBA" id="ARBA00023015"/>
    </source>
</evidence>
<gene>
    <name evidence="5" type="ORF">F5544_31125</name>
</gene>
<proteinExistence type="predicted"/>
<keyword evidence="3" id="KW-0804">Transcription</keyword>
<keyword evidence="6" id="KW-1185">Reference proteome</keyword>
<dbReference type="PANTHER" id="PTHR47893:SF1">
    <property type="entry name" value="REGULATORY PROTEIN PCHR"/>
    <property type="match status" value="1"/>
</dbReference>
<dbReference type="SMART" id="SM00342">
    <property type="entry name" value="HTH_ARAC"/>
    <property type="match status" value="1"/>
</dbReference>
<evidence type="ECO:0000313" key="6">
    <source>
        <dbReference type="Proteomes" id="UP000503540"/>
    </source>
</evidence>
<dbReference type="Proteomes" id="UP000503540">
    <property type="component" value="Chromosome"/>
</dbReference>
<dbReference type="RefSeq" id="WP_167476524.1">
    <property type="nucleotide sequence ID" value="NZ_CP046172.1"/>
</dbReference>
<dbReference type="InterPro" id="IPR009057">
    <property type="entry name" value="Homeodomain-like_sf"/>
</dbReference>
<accession>A0A6G9YLX2</accession>
<dbReference type="GO" id="GO:0043565">
    <property type="term" value="F:sequence-specific DNA binding"/>
    <property type="evidence" value="ECO:0007669"/>
    <property type="project" value="InterPro"/>
</dbReference>
<sequence>MDTIFDSVLWDYPPGPSAPRVEFGGLRMVSMSAGHGTSASLEPAEWVHSGVECWYRVRIPLRESARVAEPRCAAIVSSVPRVGLPVSMCWDPGEDVVIVRFAPELMRSYLLSRFGRIPAEPLLFYLEVLIEHSGTESWPTLVRLVMTTRAERPESGTGGAERLLTAHLMLSPPRDRPAEPSRRSITMAPRSIRRAAELIEKHSAEPLTIADIAEAVGVGTRTIQAGFRRYLHTTPIAYLREIRLRRAHSVLLAADDRVTTVSEIATECGFAHLGRFATLYRRRYGEPPSATLRR</sequence>
<dbReference type="AlphaFoldDB" id="A0A6G9YLX2"/>
<dbReference type="PANTHER" id="PTHR47893">
    <property type="entry name" value="REGULATORY PROTEIN PCHR"/>
    <property type="match status" value="1"/>
</dbReference>
<dbReference type="EMBL" id="CP046172">
    <property type="protein sequence ID" value="QIS14067.1"/>
    <property type="molecule type" value="Genomic_DNA"/>
</dbReference>
<dbReference type="PROSITE" id="PS00041">
    <property type="entry name" value="HTH_ARAC_FAMILY_1"/>
    <property type="match status" value="1"/>
</dbReference>
<organism evidence="5 6">
    <name type="scientific">Nocardia arthritidis</name>
    <dbReference type="NCBI Taxonomy" id="228602"/>
    <lineage>
        <taxon>Bacteria</taxon>
        <taxon>Bacillati</taxon>
        <taxon>Actinomycetota</taxon>
        <taxon>Actinomycetes</taxon>
        <taxon>Mycobacteriales</taxon>
        <taxon>Nocardiaceae</taxon>
        <taxon>Nocardia</taxon>
    </lineage>
</organism>
<evidence type="ECO:0000313" key="5">
    <source>
        <dbReference type="EMBL" id="QIS14067.1"/>
    </source>
</evidence>
<reference evidence="5 6" key="1">
    <citation type="journal article" date="2019" name="ACS Chem. Biol.">
        <title>Identification and Mobilization of a Cryptic Antibiotic Biosynthesis Gene Locus from a Human-Pathogenic Nocardia Isolate.</title>
        <authorList>
            <person name="Herisse M."/>
            <person name="Ishida K."/>
            <person name="Porter J.L."/>
            <person name="Howden B."/>
            <person name="Hertweck C."/>
            <person name="Stinear T.P."/>
            <person name="Pidot S.J."/>
        </authorList>
    </citation>
    <scope>NUCLEOTIDE SEQUENCE [LARGE SCALE GENOMIC DNA]</scope>
    <source>
        <strain evidence="5 6">AUSMDU00012717</strain>
    </source>
</reference>
<feature type="domain" description="HTH araC/xylS-type" evidence="4">
    <location>
        <begin position="193"/>
        <end position="294"/>
    </location>
</feature>
<dbReference type="GO" id="GO:0003700">
    <property type="term" value="F:DNA-binding transcription factor activity"/>
    <property type="evidence" value="ECO:0007669"/>
    <property type="project" value="InterPro"/>
</dbReference>
<dbReference type="Gene3D" id="1.10.10.60">
    <property type="entry name" value="Homeodomain-like"/>
    <property type="match status" value="1"/>
</dbReference>
<evidence type="ECO:0000256" key="2">
    <source>
        <dbReference type="ARBA" id="ARBA00023125"/>
    </source>
</evidence>
<dbReference type="PROSITE" id="PS01124">
    <property type="entry name" value="HTH_ARAC_FAMILY_2"/>
    <property type="match status" value="1"/>
</dbReference>